<name>A0AAV8WTG3_9CUCU</name>
<dbReference type="EMBL" id="JANEYF010004904">
    <property type="protein sequence ID" value="KAJ8929719.1"/>
    <property type="molecule type" value="Genomic_DNA"/>
</dbReference>
<dbReference type="Pfam" id="PF18199">
    <property type="entry name" value="Dynein_C"/>
    <property type="match status" value="1"/>
</dbReference>
<keyword evidence="3" id="KW-1185">Reference proteome</keyword>
<dbReference type="Proteomes" id="UP001162156">
    <property type="component" value="Unassembled WGS sequence"/>
</dbReference>
<feature type="domain" description="Dynein heavy chain C-terminal" evidence="1">
    <location>
        <begin position="2"/>
        <end position="48"/>
    </location>
</feature>
<organism evidence="2 3">
    <name type="scientific">Rhamnusium bicolor</name>
    <dbReference type="NCBI Taxonomy" id="1586634"/>
    <lineage>
        <taxon>Eukaryota</taxon>
        <taxon>Metazoa</taxon>
        <taxon>Ecdysozoa</taxon>
        <taxon>Arthropoda</taxon>
        <taxon>Hexapoda</taxon>
        <taxon>Insecta</taxon>
        <taxon>Pterygota</taxon>
        <taxon>Neoptera</taxon>
        <taxon>Endopterygota</taxon>
        <taxon>Coleoptera</taxon>
        <taxon>Polyphaga</taxon>
        <taxon>Cucujiformia</taxon>
        <taxon>Chrysomeloidea</taxon>
        <taxon>Cerambycidae</taxon>
        <taxon>Lepturinae</taxon>
        <taxon>Rhagiini</taxon>
        <taxon>Rhamnusium</taxon>
    </lineage>
</organism>
<gene>
    <name evidence="2" type="ORF">NQ314_017566</name>
</gene>
<evidence type="ECO:0000259" key="1">
    <source>
        <dbReference type="Pfam" id="PF18199"/>
    </source>
</evidence>
<protein>
    <recommendedName>
        <fullName evidence="1">Dynein heavy chain C-terminal domain-containing protein</fullName>
    </recommendedName>
</protein>
<sequence length="64" mass="7282">MTEGVFVYGLFLDGAGWDKRNIRLTESTNKVLYTLIPVVRVFAVYATDPRSPTLYIVSKQKTEI</sequence>
<evidence type="ECO:0000313" key="3">
    <source>
        <dbReference type="Proteomes" id="UP001162156"/>
    </source>
</evidence>
<reference evidence="2" key="1">
    <citation type="journal article" date="2023" name="Insect Mol. Biol.">
        <title>Genome sequencing provides insights into the evolution of gene families encoding plant cell wall-degrading enzymes in longhorned beetles.</title>
        <authorList>
            <person name="Shin N.R."/>
            <person name="Okamura Y."/>
            <person name="Kirsch R."/>
            <person name="Pauchet Y."/>
        </authorList>
    </citation>
    <scope>NUCLEOTIDE SEQUENCE</scope>
    <source>
        <strain evidence="2">RBIC_L_NR</strain>
    </source>
</reference>
<comment type="caution">
    <text evidence="2">The sequence shown here is derived from an EMBL/GenBank/DDBJ whole genome shotgun (WGS) entry which is preliminary data.</text>
</comment>
<proteinExistence type="predicted"/>
<dbReference type="InterPro" id="IPR043160">
    <property type="entry name" value="Dynein_C_barrel"/>
</dbReference>
<dbReference type="InterPro" id="IPR041228">
    <property type="entry name" value="Dynein_C"/>
</dbReference>
<dbReference type="AlphaFoldDB" id="A0AAV8WTG3"/>
<accession>A0AAV8WTG3</accession>
<dbReference type="Gene3D" id="3.10.490.20">
    <property type="match status" value="1"/>
</dbReference>
<evidence type="ECO:0000313" key="2">
    <source>
        <dbReference type="EMBL" id="KAJ8929719.1"/>
    </source>
</evidence>